<feature type="domain" description="ABC transporter" evidence="5">
    <location>
        <begin position="5"/>
        <end position="225"/>
    </location>
</feature>
<organism evidence="6 7">
    <name type="scientific">Undibacterium piscinae</name>
    <dbReference type="NCBI Taxonomy" id="2495591"/>
    <lineage>
        <taxon>Bacteria</taxon>
        <taxon>Pseudomonadati</taxon>
        <taxon>Pseudomonadota</taxon>
        <taxon>Betaproteobacteria</taxon>
        <taxon>Burkholderiales</taxon>
        <taxon>Oxalobacteraceae</taxon>
        <taxon>Undibacterium</taxon>
    </lineage>
</organism>
<name>A0A6M4A7F6_9BURK</name>
<evidence type="ECO:0000313" key="6">
    <source>
        <dbReference type="EMBL" id="QJQ07302.1"/>
    </source>
</evidence>
<dbReference type="Gene3D" id="3.40.50.300">
    <property type="entry name" value="P-loop containing nucleotide triphosphate hydrolases"/>
    <property type="match status" value="1"/>
</dbReference>
<dbReference type="CDD" id="cd03225">
    <property type="entry name" value="ABC_cobalt_CbiO_domain1"/>
    <property type="match status" value="1"/>
</dbReference>
<dbReference type="InterPro" id="IPR003439">
    <property type="entry name" value="ABC_transporter-like_ATP-bd"/>
</dbReference>
<keyword evidence="3" id="KW-0547">Nucleotide-binding</keyword>
<keyword evidence="1" id="KW-0813">Transport</keyword>
<dbReference type="SUPFAM" id="SSF52540">
    <property type="entry name" value="P-loop containing nucleoside triphosphate hydrolases"/>
    <property type="match status" value="1"/>
</dbReference>
<dbReference type="PANTHER" id="PTHR42781:SF4">
    <property type="entry name" value="SPERMIDINE_PUTRESCINE IMPORT ATP-BINDING PROTEIN POTA"/>
    <property type="match status" value="1"/>
</dbReference>
<dbReference type="SMART" id="SM00382">
    <property type="entry name" value="AAA"/>
    <property type="match status" value="1"/>
</dbReference>
<dbReference type="Pfam" id="PF00005">
    <property type="entry name" value="ABC_tran"/>
    <property type="match status" value="1"/>
</dbReference>
<dbReference type="InterPro" id="IPR050093">
    <property type="entry name" value="ABC_SmlMolc_Importer"/>
</dbReference>
<dbReference type="GO" id="GO:0016887">
    <property type="term" value="F:ATP hydrolysis activity"/>
    <property type="evidence" value="ECO:0007669"/>
    <property type="project" value="InterPro"/>
</dbReference>
<dbReference type="InterPro" id="IPR027417">
    <property type="entry name" value="P-loop_NTPase"/>
</dbReference>
<evidence type="ECO:0000256" key="4">
    <source>
        <dbReference type="ARBA" id="ARBA00022840"/>
    </source>
</evidence>
<dbReference type="PANTHER" id="PTHR42781">
    <property type="entry name" value="SPERMIDINE/PUTRESCINE IMPORT ATP-BINDING PROTEIN POTA"/>
    <property type="match status" value="1"/>
</dbReference>
<keyword evidence="2" id="KW-0472">Membrane</keyword>
<dbReference type="AlphaFoldDB" id="A0A6M4A7F6"/>
<evidence type="ECO:0000256" key="2">
    <source>
        <dbReference type="ARBA" id="ARBA00022475"/>
    </source>
</evidence>
<gene>
    <name evidence="6" type="ORF">EJG51_017420</name>
</gene>
<proteinExistence type="predicted"/>
<keyword evidence="2" id="KW-1003">Cell membrane</keyword>
<reference evidence="6 7" key="1">
    <citation type="journal article" date="2019" name="Int. J. Syst. Evol. Microbiol.">
        <title>Undibacterium piscinae sp. nov., isolated from Korean shiner intestine.</title>
        <authorList>
            <person name="Lee S.Y."/>
            <person name="Kang W."/>
            <person name="Kim P.S."/>
            <person name="Kim H.S."/>
            <person name="Sung H."/>
            <person name="Shin N.R."/>
            <person name="Whon T.W."/>
            <person name="Yun J.H."/>
            <person name="Lee J.Y."/>
            <person name="Lee J.Y."/>
            <person name="Jung M.J."/>
            <person name="Jeong Y.S."/>
            <person name="Tak E.J."/>
            <person name="Han J.E."/>
            <person name="Hyun D.W."/>
            <person name="Kang M.S."/>
            <person name="Lee K.E."/>
            <person name="Lee B.H."/>
            <person name="Bae J.W."/>
        </authorList>
    </citation>
    <scope>NUCLEOTIDE SEQUENCE [LARGE SCALE GENOMIC DNA]</scope>
    <source>
        <strain evidence="6 7">S11R28</strain>
    </source>
</reference>
<dbReference type="InterPro" id="IPR003593">
    <property type="entry name" value="AAA+_ATPase"/>
</dbReference>
<accession>A0A6M4A7F6</accession>
<protein>
    <submittedName>
        <fullName evidence="6">Energy-coupling factor ABC transporter ATP-binding protein</fullName>
    </submittedName>
</protein>
<dbReference type="InterPro" id="IPR015856">
    <property type="entry name" value="ABC_transpr_CbiO/EcfA_su"/>
</dbReference>
<dbReference type="GO" id="GO:0055085">
    <property type="term" value="P:transmembrane transport"/>
    <property type="evidence" value="ECO:0007669"/>
    <property type="project" value="InterPro"/>
</dbReference>
<keyword evidence="7" id="KW-1185">Reference proteome</keyword>
<dbReference type="EMBL" id="CP051152">
    <property type="protein sequence ID" value="QJQ07302.1"/>
    <property type="molecule type" value="Genomic_DNA"/>
</dbReference>
<keyword evidence="4 6" id="KW-0067">ATP-binding</keyword>
<evidence type="ECO:0000259" key="5">
    <source>
        <dbReference type="PROSITE" id="PS50893"/>
    </source>
</evidence>
<evidence type="ECO:0000256" key="1">
    <source>
        <dbReference type="ARBA" id="ARBA00022448"/>
    </source>
</evidence>
<dbReference type="PROSITE" id="PS50893">
    <property type="entry name" value="ABC_TRANSPORTER_2"/>
    <property type="match status" value="1"/>
</dbReference>
<dbReference type="GO" id="GO:0016020">
    <property type="term" value="C:membrane"/>
    <property type="evidence" value="ECO:0007669"/>
    <property type="project" value="InterPro"/>
</dbReference>
<evidence type="ECO:0000313" key="7">
    <source>
        <dbReference type="Proteomes" id="UP000274350"/>
    </source>
</evidence>
<dbReference type="GO" id="GO:0005524">
    <property type="term" value="F:ATP binding"/>
    <property type="evidence" value="ECO:0007669"/>
    <property type="project" value="UniProtKB-KW"/>
</dbReference>
<sequence>MSPLISLQGIQKRFGQKPERGASRELLLDIDTLIIARASAYVLTGINGAGKSTLLRILSGLDSAQIAQASFMGTPLNWFPYPALLRANIVYVHQHPVMFADTVAGNIAYGLKVRGMPAAQQQQALQDAMQWAGITHLSEQPANTLSGGEKQRVALARAKVLRSQLLLLDEPTSNLDGEAREQVIALIPELIREGSSVIMVCHDRDLIALPGVHRLKLRDGKLESR</sequence>
<evidence type="ECO:0000256" key="3">
    <source>
        <dbReference type="ARBA" id="ARBA00022741"/>
    </source>
</evidence>
<dbReference type="Proteomes" id="UP000274350">
    <property type="component" value="Chromosome"/>
</dbReference>
<dbReference type="KEGG" id="upi:EJG51_017420"/>
<dbReference type="OrthoDB" id="581709at2"/>